<dbReference type="InterPro" id="IPR009003">
    <property type="entry name" value="Peptidase_S1_PA"/>
</dbReference>
<keyword evidence="4" id="KW-0720">Serine protease</keyword>
<keyword evidence="3" id="KW-0378">Hydrolase</keyword>
<gene>
    <name evidence="6" type="ORF">AS026_31245</name>
</gene>
<dbReference type="InterPro" id="IPR001478">
    <property type="entry name" value="PDZ"/>
</dbReference>
<organism evidence="6 7">
    <name type="scientific">Rhizobium altiplani</name>
    <dbReference type="NCBI Taxonomy" id="1864509"/>
    <lineage>
        <taxon>Bacteria</taxon>
        <taxon>Pseudomonadati</taxon>
        <taxon>Pseudomonadota</taxon>
        <taxon>Alphaproteobacteria</taxon>
        <taxon>Hyphomicrobiales</taxon>
        <taxon>Rhizobiaceae</taxon>
        <taxon>Rhizobium/Agrobacterium group</taxon>
        <taxon>Rhizobium</taxon>
    </lineage>
</organism>
<dbReference type="PRINTS" id="PR00834">
    <property type="entry name" value="PROTEASES2C"/>
</dbReference>
<dbReference type="PANTHER" id="PTHR22939:SF129">
    <property type="entry name" value="SERINE PROTEASE HTRA2, MITOCHONDRIAL"/>
    <property type="match status" value="1"/>
</dbReference>
<sequence>MAGGHFLYSLRSMAFVIGALGLTLGSLETADAGQSVTPSLAPMLSRVIPTVVSISVRGKSNDVQDDTLYLMPGAQNKSTPRQTAVAQISETAGTGVITDARNGYILTNNHVIEGATSLKVTIANGESYDAVAVGADAQTDLAVIRISAAGLSQAVLGDSASLKVGDYVVAIGTPYGLGKSVTFGIVSALDRSGLGLDSEEGFIQTDASLNPGNSGGALVDLEGKVVGINTAILGPSGANIGIGFAVPINTASAIMRQLVSHGEIRRGQLGVQVQDSSADFAKVLGVNTSSGALVNEVRPQSPGAKAGIVVGDVIAAVDGLPISGSTQLRARISALPPETAVKLTLLRRSGSVEVVATLAAAAATEPPAETVDYVDGKGLLDLVTLQTLDTASDAFGKVQGAVISSISDSSPAAAAGLQPGDVITSVNQTNATTPQMVVELAKASTELLLVGIFRDGHGSFLIVKR</sequence>
<keyword evidence="2 6" id="KW-0645">Protease</keyword>
<reference evidence="6 7" key="1">
    <citation type="submission" date="2015-11" db="EMBL/GenBank/DDBJ databases">
        <title>Draft Genome Sequence of the Strain BR 10423 (Rhizobium sp.) isolated from nodules of Mimosa pudica.</title>
        <authorList>
            <person name="Barauna A.C."/>
            <person name="Zilli J.E."/>
            <person name="Simoes-Araujo J.L."/>
            <person name="Reis V.M."/>
            <person name="James E.K."/>
            <person name="Reis F.B.Jr."/>
            <person name="Rouws L.F."/>
            <person name="Passos S.R."/>
            <person name="Gois S.R."/>
        </authorList>
    </citation>
    <scope>NUCLEOTIDE SEQUENCE [LARGE SCALE GENOMIC DNA]</scope>
    <source>
        <strain evidence="6 7">BR10423</strain>
    </source>
</reference>
<evidence type="ECO:0000313" key="6">
    <source>
        <dbReference type="EMBL" id="KWV57118.1"/>
    </source>
</evidence>
<dbReference type="GO" id="GO:0012501">
    <property type="term" value="P:programmed cell death"/>
    <property type="evidence" value="ECO:0007669"/>
    <property type="project" value="TreeGrafter"/>
</dbReference>
<name>A0A109JXY2_9HYPH</name>
<dbReference type="PANTHER" id="PTHR22939">
    <property type="entry name" value="SERINE PROTEASE FAMILY S1C HTRA-RELATED"/>
    <property type="match status" value="1"/>
</dbReference>
<proteinExistence type="inferred from homology"/>
<dbReference type="GO" id="GO:0006508">
    <property type="term" value="P:proteolysis"/>
    <property type="evidence" value="ECO:0007669"/>
    <property type="project" value="UniProtKB-KW"/>
</dbReference>
<dbReference type="AlphaFoldDB" id="A0A109JXY2"/>
<dbReference type="InterPro" id="IPR001940">
    <property type="entry name" value="Peptidase_S1C"/>
</dbReference>
<dbReference type="SMART" id="SM00228">
    <property type="entry name" value="PDZ"/>
    <property type="match status" value="2"/>
</dbReference>
<evidence type="ECO:0000256" key="2">
    <source>
        <dbReference type="ARBA" id="ARBA00022670"/>
    </source>
</evidence>
<dbReference type="OrthoDB" id="7358927at2"/>
<evidence type="ECO:0000256" key="4">
    <source>
        <dbReference type="ARBA" id="ARBA00022825"/>
    </source>
</evidence>
<dbReference type="Proteomes" id="UP000068164">
    <property type="component" value="Unassembled WGS sequence"/>
</dbReference>
<evidence type="ECO:0000256" key="3">
    <source>
        <dbReference type="ARBA" id="ARBA00022801"/>
    </source>
</evidence>
<dbReference type="SUPFAM" id="SSF50156">
    <property type="entry name" value="PDZ domain-like"/>
    <property type="match status" value="2"/>
</dbReference>
<dbReference type="RefSeq" id="WP_062368812.1">
    <property type="nucleotide sequence ID" value="NZ_LNCD01000031.1"/>
</dbReference>
<feature type="domain" description="PDZ" evidence="5">
    <location>
        <begin position="382"/>
        <end position="456"/>
    </location>
</feature>
<keyword evidence="7" id="KW-1185">Reference proteome</keyword>
<dbReference type="EMBL" id="LNCD01000031">
    <property type="protein sequence ID" value="KWV57118.1"/>
    <property type="molecule type" value="Genomic_DNA"/>
</dbReference>
<dbReference type="GO" id="GO:0004252">
    <property type="term" value="F:serine-type endopeptidase activity"/>
    <property type="evidence" value="ECO:0007669"/>
    <property type="project" value="InterPro"/>
</dbReference>
<feature type="domain" description="PDZ" evidence="5">
    <location>
        <begin position="270"/>
        <end position="349"/>
    </location>
</feature>
<dbReference type="PROSITE" id="PS50106">
    <property type="entry name" value="PDZ"/>
    <property type="match status" value="2"/>
</dbReference>
<evidence type="ECO:0000313" key="7">
    <source>
        <dbReference type="Proteomes" id="UP000068164"/>
    </source>
</evidence>
<dbReference type="Pfam" id="PF13365">
    <property type="entry name" value="Trypsin_2"/>
    <property type="match status" value="1"/>
</dbReference>
<dbReference type="Pfam" id="PF13180">
    <property type="entry name" value="PDZ_2"/>
    <property type="match status" value="1"/>
</dbReference>
<dbReference type="Pfam" id="PF17820">
    <property type="entry name" value="PDZ_6"/>
    <property type="match status" value="1"/>
</dbReference>
<protein>
    <submittedName>
        <fullName evidence="6">Protease</fullName>
    </submittedName>
</protein>
<dbReference type="InterPro" id="IPR041489">
    <property type="entry name" value="PDZ_6"/>
</dbReference>
<dbReference type="InterPro" id="IPR036034">
    <property type="entry name" value="PDZ_sf"/>
</dbReference>
<comment type="similarity">
    <text evidence="1">Belongs to the peptidase S1C family.</text>
</comment>
<dbReference type="Gene3D" id="2.30.42.10">
    <property type="match status" value="2"/>
</dbReference>
<dbReference type="SUPFAM" id="SSF50494">
    <property type="entry name" value="Trypsin-like serine proteases"/>
    <property type="match status" value="1"/>
</dbReference>
<dbReference type="Gene3D" id="2.40.10.120">
    <property type="match status" value="1"/>
</dbReference>
<accession>A0A109JXY2</accession>
<evidence type="ECO:0000256" key="1">
    <source>
        <dbReference type="ARBA" id="ARBA00010541"/>
    </source>
</evidence>
<comment type="caution">
    <text evidence="6">The sequence shown here is derived from an EMBL/GenBank/DDBJ whole genome shotgun (WGS) entry which is preliminary data.</text>
</comment>
<evidence type="ECO:0000259" key="5">
    <source>
        <dbReference type="PROSITE" id="PS50106"/>
    </source>
</evidence>